<evidence type="ECO:0000313" key="6">
    <source>
        <dbReference type="EMBL" id="KAI5084649.1"/>
    </source>
</evidence>
<dbReference type="InterPro" id="IPR038881">
    <property type="entry name" value="Yae1-like"/>
</dbReference>
<dbReference type="PANTHER" id="PTHR18829:SF0">
    <property type="entry name" value="PROTEIN YAE1 HOMOLOG"/>
    <property type="match status" value="1"/>
</dbReference>
<gene>
    <name evidence="6" type="ORF">GOP47_0000818</name>
</gene>
<dbReference type="InterPro" id="IPR019191">
    <property type="entry name" value="Essential_protein_Yae1_N"/>
</dbReference>
<reference evidence="6" key="1">
    <citation type="submission" date="2021-01" db="EMBL/GenBank/DDBJ databases">
        <title>Adiantum capillus-veneris genome.</title>
        <authorList>
            <person name="Fang Y."/>
            <person name="Liao Q."/>
        </authorList>
    </citation>
    <scope>NUCLEOTIDE SEQUENCE</scope>
    <source>
        <strain evidence="6">H3</strain>
        <tissue evidence="6">Leaf</tissue>
    </source>
</reference>
<proteinExistence type="predicted"/>
<dbReference type="EMBL" id="JABFUD020000001">
    <property type="protein sequence ID" value="KAI5084649.1"/>
    <property type="molecule type" value="Genomic_DNA"/>
</dbReference>
<dbReference type="Pfam" id="PF09811">
    <property type="entry name" value="Yae1_N"/>
    <property type="match status" value="1"/>
</dbReference>
<comment type="subcellular location">
    <subcellularLocation>
        <location evidence="2">Cytoplasm</location>
    </subcellularLocation>
    <subcellularLocation>
        <location evidence="1">Nucleus</location>
    </subcellularLocation>
</comment>
<keyword evidence="4" id="KW-0539">Nucleus</keyword>
<protein>
    <recommendedName>
        <fullName evidence="5">Essential protein Yae1 N-terminal domain-containing protein</fullName>
    </recommendedName>
</protein>
<dbReference type="GO" id="GO:0005737">
    <property type="term" value="C:cytoplasm"/>
    <property type="evidence" value="ECO:0007669"/>
    <property type="project" value="UniProtKB-SubCell"/>
</dbReference>
<accession>A0A9D4VEL0</accession>
<evidence type="ECO:0000256" key="3">
    <source>
        <dbReference type="ARBA" id="ARBA00022490"/>
    </source>
</evidence>
<dbReference type="PANTHER" id="PTHR18829">
    <property type="entry name" value="PROTEIN YAE1 HOMOLOG"/>
    <property type="match status" value="1"/>
</dbReference>
<comment type="caution">
    <text evidence="6">The sequence shown here is derived from an EMBL/GenBank/DDBJ whole genome shotgun (WGS) entry which is preliminary data.</text>
</comment>
<organism evidence="6 7">
    <name type="scientific">Adiantum capillus-veneris</name>
    <name type="common">Maidenhair fern</name>
    <dbReference type="NCBI Taxonomy" id="13818"/>
    <lineage>
        <taxon>Eukaryota</taxon>
        <taxon>Viridiplantae</taxon>
        <taxon>Streptophyta</taxon>
        <taxon>Embryophyta</taxon>
        <taxon>Tracheophyta</taxon>
        <taxon>Polypodiopsida</taxon>
        <taxon>Polypodiidae</taxon>
        <taxon>Polypodiales</taxon>
        <taxon>Pteridineae</taxon>
        <taxon>Pteridaceae</taxon>
        <taxon>Vittarioideae</taxon>
        <taxon>Adiantum</taxon>
    </lineage>
</organism>
<dbReference type="GO" id="GO:0005634">
    <property type="term" value="C:nucleus"/>
    <property type="evidence" value="ECO:0007669"/>
    <property type="project" value="UniProtKB-SubCell"/>
</dbReference>
<name>A0A9D4VEL0_ADICA</name>
<evidence type="ECO:0000259" key="5">
    <source>
        <dbReference type="Pfam" id="PF09811"/>
    </source>
</evidence>
<dbReference type="OrthoDB" id="20086at2759"/>
<evidence type="ECO:0000256" key="2">
    <source>
        <dbReference type="ARBA" id="ARBA00004496"/>
    </source>
</evidence>
<evidence type="ECO:0000256" key="4">
    <source>
        <dbReference type="ARBA" id="ARBA00023242"/>
    </source>
</evidence>
<evidence type="ECO:0000256" key="1">
    <source>
        <dbReference type="ARBA" id="ARBA00004123"/>
    </source>
</evidence>
<feature type="domain" description="Essential protein Yae1 N-terminal" evidence="5">
    <location>
        <begin position="47"/>
        <end position="85"/>
    </location>
</feature>
<evidence type="ECO:0000313" key="7">
    <source>
        <dbReference type="Proteomes" id="UP000886520"/>
    </source>
</evidence>
<dbReference type="AlphaFoldDB" id="A0A9D4VEL0"/>
<dbReference type="Proteomes" id="UP000886520">
    <property type="component" value="Chromosome 1"/>
</dbReference>
<keyword evidence="3" id="KW-0963">Cytoplasm</keyword>
<sequence length="183" mass="19960">MARQAGVYDDDEEAWDLADEDVQEGVSSSQELDREWSSRHTHFHTLGYRDGIEEGKKTSVQQGFDAGYSQGVKAGLNCGLARGWAGAFIALPPSMQSLLLDDTQRKQVDEVHTALSCISSDKAALLYYDKMQGDMKASDSKADSSTTVETLQLKLQSVLQSLPDGSICNRESPSHSLVSIVSK</sequence>
<keyword evidence="7" id="KW-1185">Reference proteome</keyword>